<sequence>PSKYWAARIDMKHIAASTKDKTNEKAARRDKGVAQDPQGIEVVKALHGAVQVDKYGDKQAAVLREAEGRLDLEVVDLP</sequence>
<proteinExistence type="predicted"/>
<protein>
    <submittedName>
        <fullName evidence="1">Uncharacterized protein</fullName>
    </submittedName>
</protein>
<name>A0A382M444_9ZZZZ</name>
<dbReference type="AlphaFoldDB" id="A0A382M444"/>
<reference evidence="1" key="1">
    <citation type="submission" date="2018-05" db="EMBL/GenBank/DDBJ databases">
        <authorList>
            <person name="Lanie J.A."/>
            <person name="Ng W.-L."/>
            <person name="Kazmierczak K.M."/>
            <person name="Andrzejewski T.M."/>
            <person name="Davidsen T.M."/>
            <person name="Wayne K.J."/>
            <person name="Tettelin H."/>
            <person name="Glass J.I."/>
            <person name="Rusch D."/>
            <person name="Podicherti R."/>
            <person name="Tsui H.-C.T."/>
            <person name="Winkler M.E."/>
        </authorList>
    </citation>
    <scope>NUCLEOTIDE SEQUENCE</scope>
</reference>
<evidence type="ECO:0000313" key="1">
    <source>
        <dbReference type="EMBL" id="SVC43378.1"/>
    </source>
</evidence>
<dbReference type="EMBL" id="UINC01090976">
    <property type="protein sequence ID" value="SVC43378.1"/>
    <property type="molecule type" value="Genomic_DNA"/>
</dbReference>
<organism evidence="1">
    <name type="scientific">marine metagenome</name>
    <dbReference type="NCBI Taxonomy" id="408172"/>
    <lineage>
        <taxon>unclassified sequences</taxon>
        <taxon>metagenomes</taxon>
        <taxon>ecological metagenomes</taxon>
    </lineage>
</organism>
<accession>A0A382M444</accession>
<feature type="non-terminal residue" evidence="1">
    <location>
        <position position="1"/>
    </location>
</feature>
<gene>
    <name evidence="1" type="ORF">METZ01_LOCUS296232</name>
</gene>